<keyword evidence="3" id="KW-1003">Cell membrane</keyword>
<evidence type="ECO:0000259" key="8">
    <source>
        <dbReference type="Pfam" id="PF02687"/>
    </source>
</evidence>
<dbReference type="GO" id="GO:0005886">
    <property type="term" value="C:plasma membrane"/>
    <property type="evidence" value="ECO:0007669"/>
    <property type="project" value="UniProtKB-SubCell"/>
</dbReference>
<evidence type="ECO:0000256" key="7">
    <source>
        <dbReference type="SAM" id="Phobius"/>
    </source>
</evidence>
<evidence type="ECO:0000256" key="6">
    <source>
        <dbReference type="ARBA" id="ARBA00023136"/>
    </source>
</evidence>
<dbReference type="PANTHER" id="PTHR43738">
    <property type="entry name" value="ABC TRANSPORTER, MEMBRANE PROTEIN"/>
    <property type="match status" value="1"/>
</dbReference>
<dbReference type="EMBL" id="CWGJ01000014">
    <property type="protein sequence ID" value="CRX38611.1"/>
    <property type="molecule type" value="Genomic_DNA"/>
</dbReference>
<evidence type="ECO:0000256" key="1">
    <source>
        <dbReference type="ARBA" id="ARBA00004651"/>
    </source>
</evidence>
<evidence type="ECO:0000256" key="3">
    <source>
        <dbReference type="ARBA" id="ARBA00022475"/>
    </source>
</evidence>
<dbReference type="OrthoDB" id="9768465at2"/>
<feature type="transmembrane region" description="Helical" evidence="7">
    <location>
        <begin position="258"/>
        <end position="281"/>
    </location>
</feature>
<evidence type="ECO:0000313" key="10">
    <source>
        <dbReference type="EMBL" id="CRX38611.1"/>
    </source>
</evidence>
<keyword evidence="11" id="KW-1185">Reference proteome</keyword>
<evidence type="ECO:0000313" key="11">
    <source>
        <dbReference type="Proteomes" id="UP000220251"/>
    </source>
</evidence>
<dbReference type="PANTHER" id="PTHR43738:SF1">
    <property type="entry name" value="HEMIN TRANSPORT SYSTEM PERMEASE PROTEIN HRTB-RELATED"/>
    <property type="match status" value="1"/>
</dbReference>
<dbReference type="InterPro" id="IPR025857">
    <property type="entry name" value="MacB_PCD"/>
</dbReference>
<evidence type="ECO:0000256" key="4">
    <source>
        <dbReference type="ARBA" id="ARBA00022692"/>
    </source>
</evidence>
<keyword evidence="4 7" id="KW-0812">Transmembrane</keyword>
<feature type="transmembrane region" description="Helical" evidence="7">
    <location>
        <begin position="301"/>
        <end position="329"/>
    </location>
</feature>
<gene>
    <name evidence="10" type="ORF">ELAC_1271</name>
</gene>
<feature type="domain" description="MacB-like periplasmic core" evidence="9">
    <location>
        <begin position="55"/>
        <end position="228"/>
    </location>
</feature>
<dbReference type="InterPro" id="IPR003838">
    <property type="entry name" value="ABC3_permease_C"/>
</dbReference>
<protein>
    <submittedName>
        <fullName evidence="10">ABC-type transporter, permease subunit</fullName>
    </submittedName>
</protein>
<keyword evidence="5 7" id="KW-1133">Transmembrane helix</keyword>
<proteinExistence type="predicted"/>
<accession>A0A0H5DPV4</accession>
<feature type="domain" description="ABC3 transporter permease C-terminal" evidence="8">
    <location>
        <begin position="262"/>
        <end position="373"/>
    </location>
</feature>
<organism evidence="10 11">
    <name type="scientific">Estrella lausannensis</name>
    <dbReference type="NCBI Taxonomy" id="483423"/>
    <lineage>
        <taxon>Bacteria</taxon>
        <taxon>Pseudomonadati</taxon>
        <taxon>Chlamydiota</taxon>
        <taxon>Chlamydiia</taxon>
        <taxon>Parachlamydiales</taxon>
        <taxon>Candidatus Criblamydiaceae</taxon>
        <taxon>Estrella</taxon>
    </lineage>
</organism>
<dbReference type="Pfam" id="PF12704">
    <property type="entry name" value="MacB_PCD"/>
    <property type="match status" value="1"/>
</dbReference>
<sequence>MLEIAIKMLFGDRAKYLMLVSAIAFCSLLMTQQSSVFTGLMLWTTATIRNTNVPIWVMDPKVQQVNEVKPMRDTDAARVRSVKGVAWAIPFYFSIQQARLYDGRFRSIQMIGLDATTLIGAPSVMLQGKITDLWQADSVILDQVGIEKLSEGRPKPIEVGDIFEINDHEVRIVGICQVARSFFGYPYVYTTYDRALEIVPKTRKNLSFILVKPQEGVPQDLLAQEITKETGLKALTENTFFWDTIIWFIKNTGIPVSFGTTILLGFLVGVAVSGQTFYSFILENMGNIGALKAMGATNSLLFRMLIAQSLFVGITGYGIGIGLASVFGFMTLKTGQPPFYLPYQVLVLTLCFILFICMFSAWLGIRKIRKLEPAEVFRG</sequence>
<keyword evidence="2" id="KW-0813">Transport</keyword>
<dbReference type="RefSeq" id="WP_098038476.1">
    <property type="nucleotide sequence ID" value="NZ_CWGJ01000014.1"/>
</dbReference>
<feature type="transmembrane region" description="Helical" evidence="7">
    <location>
        <begin position="341"/>
        <end position="365"/>
    </location>
</feature>
<dbReference type="Pfam" id="PF02687">
    <property type="entry name" value="FtsX"/>
    <property type="match status" value="1"/>
</dbReference>
<evidence type="ECO:0000256" key="2">
    <source>
        <dbReference type="ARBA" id="ARBA00022448"/>
    </source>
</evidence>
<dbReference type="Proteomes" id="UP000220251">
    <property type="component" value="Unassembled WGS sequence"/>
</dbReference>
<reference evidence="11" key="1">
    <citation type="submission" date="2015-06" db="EMBL/GenBank/DDBJ databases">
        <authorList>
            <person name="Bertelli C."/>
        </authorList>
    </citation>
    <scope>NUCLEOTIDE SEQUENCE [LARGE SCALE GENOMIC DNA]</scope>
    <source>
        <strain evidence="11">CRIB-30</strain>
    </source>
</reference>
<dbReference type="InterPro" id="IPR051125">
    <property type="entry name" value="ABC-4/HrtB_transporter"/>
</dbReference>
<evidence type="ECO:0000256" key="5">
    <source>
        <dbReference type="ARBA" id="ARBA00022989"/>
    </source>
</evidence>
<evidence type="ECO:0000259" key="9">
    <source>
        <dbReference type="Pfam" id="PF12704"/>
    </source>
</evidence>
<comment type="subcellular location">
    <subcellularLocation>
        <location evidence="1">Cell membrane</location>
        <topology evidence="1">Multi-pass membrane protein</topology>
    </subcellularLocation>
</comment>
<name>A0A0H5DPV4_9BACT</name>
<dbReference type="AlphaFoldDB" id="A0A0H5DPV4"/>
<keyword evidence="6 7" id="KW-0472">Membrane</keyword>